<keyword evidence="20" id="KW-0732">Signal</keyword>
<evidence type="ECO:0000256" key="19">
    <source>
        <dbReference type="SAM" id="MobiDB-lite"/>
    </source>
</evidence>
<keyword evidence="12" id="KW-1133">Transmembrane helix</keyword>
<keyword evidence="23" id="KW-1185">Reference proteome</keyword>
<dbReference type="GO" id="GO:0005775">
    <property type="term" value="C:vacuolar lumen"/>
    <property type="evidence" value="ECO:0007669"/>
    <property type="project" value="TreeGrafter"/>
</dbReference>
<keyword evidence="11" id="KW-0735">Signal-anchor</keyword>
<sequence>MLIPPLLYALLGVTPAVSLQIPLLRDVASDLAPSPSPPLDRTLHLRHAVHLPLQERHLPPSRRDYHSAEIESLTVADPAAYYPFEQAVKIRRIRAQRPASQAAFQAARRASFAASMRTATAGDGTGTFRGQSRQQRDDARLARTLEWEDIEIDAPDVTSVETLAALGKMTSNAYSLPEEGTWYDAGGGWNVSDSFGWKEDGLRGHVFADEKNETVVIAIKGTSALVVGGGGQTGRNDKVNDNLFFSCCCARVDWSWWPVCSCYDGPYTCRQGCVEEAVIEKSAYYPVATDLYNNVSAIYPDAQIWLAGHSLGGALAAMLSRTYGVPSVSFEAPGDLLPTRRLHLPLPPAQSRNGSLPHNGTRHDDRSLDDELTTHVFHNADPIPMGVCSTSSISMCGIAGFALESKCHVGKKIVYDTVGRLGWSVDVRTHSIRVIVDRLLKEDWGKKPKEELASEAPFEADGTAERGFGWWPGRGKGKKPVEGGDDGAGGDDDGAGGEDGGADDDNRDGDKEDPPMVPGDTKKDDGQHGGRGVPQAVFEDEDCEDCTKWTYI</sequence>
<gene>
    <name evidence="22" type="ORF">BMF94_4379</name>
</gene>
<evidence type="ECO:0000256" key="6">
    <source>
        <dbReference type="ARBA" id="ARBA00013279"/>
    </source>
</evidence>
<dbReference type="SUPFAM" id="SSF53474">
    <property type="entry name" value="alpha/beta-Hydrolases"/>
    <property type="match status" value="1"/>
</dbReference>
<dbReference type="InterPro" id="IPR029058">
    <property type="entry name" value="AB_hydrolase_fold"/>
</dbReference>
<feature type="domain" description="Fungal lipase-type" evidence="21">
    <location>
        <begin position="282"/>
        <end position="320"/>
    </location>
</feature>
<dbReference type="Proteomes" id="UP000237144">
    <property type="component" value="Unassembled WGS sequence"/>
</dbReference>
<evidence type="ECO:0000256" key="14">
    <source>
        <dbReference type="ARBA" id="ARBA00023098"/>
    </source>
</evidence>
<evidence type="ECO:0000313" key="23">
    <source>
        <dbReference type="Proteomes" id="UP000237144"/>
    </source>
</evidence>
<feature type="compositionally biased region" description="Basic and acidic residues" evidence="19">
    <location>
        <begin position="508"/>
        <end position="528"/>
    </location>
</feature>
<reference evidence="22 23" key="1">
    <citation type="journal article" date="2018" name="Front. Microbiol.">
        <title>Prospects for Fungal Bioremediation of Acidic Radioactive Waste Sites: Characterization and Genome Sequence of Rhodotorula taiwanensis MD1149.</title>
        <authorList>
            <person name="Tkavc R."/>
            <person name="Matrosova V.Y."/>
            <person name="Grichenko O.E."/>
            <person name="Gostincar C."/>
            <person name="Volpe R.P."/>
            <person name="Klimenkova P."/>
            <person name="Gaidamakova E.K."/>
            <person name="Zhou C.E."/>
            <person name="Stewart B.J."/>
            <person name="Lyman M.G."/>
            <person name="Malfatti S.A."/>
            <person name="Rubinfeld B."/>
            <person name="Courtot M."/>
            <person name="Singh J."/>
            <person name="Dalgard C.L."/>
            <person name="Hamilton T."/>
            <person name="Frey K.G."/>
            <person name="Gunde-Cimerman N."/>
            <person name="Dugan L."/>
            <person name="Daly M.J."/>
        </authorList>
    </citation>
    <scope>NUCLEOTIDE SEQUENCE [LARGE SCALE GENOMIC DNA]</scope>
    <source>
        <strain evidence="22 23">MD1149</strain>
    </source>
</reference>
<keyword evidence="14" id="KW-0443">Lipid metabolism</keyword>
<evidence type="ECO:0000256" key="18">
    <source>
        <dbReference type="ARBA" id="ARBA00029828"/>
    </source>
</evidence>
<dbReference type="PANTHER" id="PTHR47175">
    <property type="entry name" value="LIPASE ATG15-RELATED"/>
    <property type="match status" value="1"/>
</dbReference>
<feature type="signal peptide" evidence="20">
    <location>
        <begin position="1"/>
        <end position="18"/>
    </location>
</feature>
<evidence type="ECO:0000259" key="21">
    <source>
        <dbReference type="Pfam" id="PF01764"/>
    </source>
</evidence>
<keyword evidence="13" id="KW-0072">Autophagy</keyword>
<dbReference type="OrthoDB" id="58570at2759"/>
<evidence type="ECO:0000256" key="1">
    <source>
        <dbReference type="ARBA" id="ARBA00001024"/>
    </source>
</evidence>
<dbReference type="STRING" id="741276.A0A2S5B6Z3"/>
<evidence type="ECO:0000256" key="20">
    <source>
        <dbReference type="SAM" id="SignalP"/>
    </source>
</evidence>
<evidence type="ECO:0000256" key="16">
    <source>
        <dbReference type="ARBA" id="ARBA00023180"/>
    </source>
</evidence>
<dbReference type="FunFam" id="3.40.50.1820:FF:000129">
    <property type="entry name" value="Autophagy related lipase Atg15, putative"/>
    <property type="match status" value="1"/>
</dbReference>
<evidence type="ECO:0000256" key="4">
    <source>
        <dbReference type="ARBA" id="ARBA00010701"/>
    </source>
</evidence>
<evidence type="ECO:0000256" key="3">
    <source>
        <dbReference type="ARBA" id="ARBA00004343"/>
    </source>
</evidence>
<name>A0A2S5B6Z3_9BASI</name>
<dbReference type="GO" id="GO:0034496">
    <property type="term" value="P:multivesicular body membrane disassembly"/>
    <property type="evidence" value="ECO:0007669"/>
    <property type="project" value="TreeGrafter"/>
</dbReference>
<keyword evidence="9" id="KW-0378">Hydrolase</keyword>
<dbReference type="EMBL" id="PJQD01000048">
    <property type="protein sequence ID" value="POY72552.1"/>
    <property type="molecule type" value="Genomic_DNA"/>
</dbReference>
<dbReference type="GO" id="GO:0006660">
    <property type="term" value="P:phosphatidylserine catabolic process"/>
    <property type="evidence" value="ECO:0007669"/>
    <property type="project" value="TreeGrafter"/>
</dbReference>
<dbReference type="PANTHER" id="PTHR47175:SF2">
    <property type="entry name" value="LIPASE ATG15-RELATED"/>
    <property type="match status" value="1"/>
</dbReference>
<evidence type="ECO:0000256" key="13">
    <source>
        <dbReference type="ARBA" id="ARBA00023006"/>
    </source>
</evidence>
<feature type="region of interest" description="Disordered" evidence="19">
    <location>
        <begin position="451"/>
        <end position="536"/>
    </location>
</feature>
<feature type="chain" id="PRO_5015765410" description="triacylglycerol lipase" evidence="20">
    <location>
        <begin position="19"/>
        <end position="552"/>
    </location>
</feature>
<keyword evidence="7" id="KW-0812">Transmembrane</keyword>
<comment type="subunit">
    <text evidence="5">Binds to both phosphatidylinositol (PI) and phosphatidylinositol 3,5-bisphosphate (PIP2).</text>
</comment>
<evidence type="ECO:0000256" key="10">
    <source>
        <dbReference type="ARBA" id="ARBA00022963"/>
    </source>
</evidence>
<keyword evidence="8" id="KW-0967">Endosome</keyword>
<keyword evidence="10" id="KW-0442">Lipid degradation</keyword>
<evidence type="ECO:0000313" key="22">
    <source>
        <dbReference type="EMBL" id="POY72552.1"/>
    </source>
</evidence>
<evidence type="ECO:0000256" key="5">
    <source>
        <dbReference type="ARBA" id="ARBA00011137"/>
    </source>
</evidence>
<keyword evidence="15" id="KW-0472">Membrane</keyword>
<keyword evidence="16" id="KW-0325">Glycoprotein</keyword>
<dbReference type="InterPro" id="IPR002921">
    <property type="entry name" value="Fungal_lipase-type"/>
</dbReference>
<evidence type="ECO:0000256" key="15">
    <source>
        <dbReference type="ARBA" id="ARBA00023136"/>
    </source>
</evidence>
<evidence type="ECO:0000256" key="17">
    <source>
        <dbReference type="ARBA" id="ARBA00024663"/>
    </source>
</evidence>
<organism evidence="22 23">
    <name type="scientific">Rhodotorula taiwanensis</name>
    <dbReference type="NCBI Taxonomy" id="741276"/>
    <lineage>
        <taxon>Eukaryota</taxon>
        <taxon>Fungi</taxon>
        <taxon>Dikarya</taxon>
        <taxon>Basidiomycota</taxon>
        <taxon>Pucciniomycotina</taxon>
        <taxon>Microbotryomycetes</taxon>
        <taxon>Sporidiobolales</taxon>
        <taxon>Sporidiobolaceae</taxon>
        <taxon>Rhodotorula</taxon>
    </lineage>
</organism>
<evidence type="ECO:0000256" key="12">
    <source>
        <dbReference type="ARBA" id="ARBA00022989"/>
    </source>
</evidence>
<comment type="subcellular location">
    <subcellularLocation>
        <location evidence="3">Endosome</location>
        <location evidence="3">Multivesicular body membrane</location>
        <topology evidence="3">Single-pass type II membrane protein</topology>
    </subcellularLocation>
    <subcellularLocation>
        <location evidence="2">Prevacuolar compartment membrane</location>
        <topology evidence="2">Single-pass type II membrane protein</topology>
    </subcellularLocation>
</comment>
<dbReference type="CDD" id="cd00519">
    <property type="entry name" value="Lipase_3"/>
    <property type="match status" value="1"/>
</dbReference>
<dbReference type="GO" id="GO:0032585">
    <property type="term" value="C:multivesicular body membrane"/>
    <property type="evidence" value="ECO:0007669"/>
    <property type="project" value="UniProtKB-SubCell"/>
</dbReference>
<accession>A0A2S5B6Z3</accession>
<dbReference type="Gene3D" id="3.40.50.1820">
    <property type="entry name" value="alpha/beta hydrolase"/>
    <property type="match status" value="1"/>
</dbReference>
<evidence type="ECO:0000256" key="9">
    <source>
        <dbReference type="ARBA" id="ARBA00022801"/>
    </source>
</evidence>
<evidence type="ECO:0000256" key="8">
    <source>
        <dbReference type="ARBA" id="ARBA00022753"/>
    </source>
</evidence>
<dbReference type="GO" id="GO:0034727">
    <property type="term" value="P:piecemeal microautophagy of the nucleus"/>
    <property type="evidence" value="ECO:0007669"/>
    <property type="project" value="TreeGrafter"/>
</dbReference>
<dbReference type="InterPro" id="IPR050805">
    <property type="entry name" value="ATG15_Lipase"/>
</dbReference>
<protein>
    <recommendedName>
        <fullName evidence="6">triacylglycerol lipase</fullName>
        <ecNumber evidence="6">3.1.1.3</ecNumber>
    </recommendedName>
    <alternativeName>
        <fullName evidence="18">Autophagy-related protein 15</fullName>
    </alternativeName>
</protein>
<evidence type="ECO:0000256" key="11">
    <source>
        <dbReference type="ARBA" id="ARBA00022968"/>
    </source>
</evidence>
<dbReference type="AlphaFoldDB" id="A0A2S5B6Z3"/>
<comment type="function">
    <text evidence="17">Lipase which is essential for lysis of subvacuolar cytoplasm to vacuole targeted bodies and intravacuolar autophagic bodies. Involved in the lysis of intravacuolar multivesicular body (MVB) vesicles. The intravacuolar membrane disintegration by ATG15 is critical to life span extension.</text>
</comment>
<comment type="catalytic activity">
    <reaction evidence="1">
        <text>a triacylglycerol + H2O = a diacylglycerol + a fatty acid + H(+)</text>
        <dbReference type="Rhea" id="RHEA:12044"/>
        <dbReference type="ChEBI" id="CHEBI:15377"/>
        <dbReference type="ChEBI" id="CHEBI:15378"/>
        <dbReference type="ChEBI" id="CHEBI:17855"/>
        <dbReference type="ChEBI" id="CHEBI:18035"/>
        <dbReference type="ChEBI" id="CHEBI:28868"/>
        <dbReference type="EC" id="3.1.1.3"/>
    </reaction>
</comment>
<feature type="compositionally biased region" description="Acidic residues" evidence="19">
    <location>
        <begin position="483"/>
        <end position="507"/>
    </location>
</feature>
<dbReference type="GO" id="GO:0004806">
    <property type="term" value="F:triacylglycerol lipase activity"/>
    <property type="evidence" value="ECO:0007669"/>
    <property type="project" value="UniProtKB-EC"/>
</dbReference>
<dbReference type="Pfam" id="PF01764">
    <property type="entry name" value="Lipase_3"/>
    <property type="match status" value="1"/>
</dbReference>
<evidence type="ECO:0000256" key="7">
    <source>
        <dbReference type="ARBA" id="ARBA00022692"/>
    </source>
</evidence>
<comment type="caution">
    <text evidence="22">The sequence shown here is derived from an EMBL/GenBank/DDBJ whole genome shotgun (WGS) entry which is preliminary data.</text>
</comment>
<dbReference type="GO" id="GO:0004620">
    <property type="term" value="F:phospholipase activity"/>
    <property type="evidence" value="ECO:0007669"/>
    <property type="project" value="TreeGrafter"/>
</dbReference>
<evidence type="ECO:0000256" key="2">
    <source>
        <dbReference type="ARBA" id="ARBA00004270"/>
    </source>
</evidence>
<comment type="similarity">
    <text evidence="4">Belongs to the AB hydrolase superfamily. Lipase family.</text>
</comment>
<proteinExistence type="inferred from homology"/>
<dbReference type="EC" id="3.1.1.3" evidence="6"/>
<dbReference type="GO" id="GO:0046461">
    <property type="term" value="P:neutral lipid catabolic process"/>
    <property type="evidence" value="ECO:0007669"/>
    <property type="project" value="TreeGrafter"/>
</dbReference>